<dbReference type="InterPro" id="IPR044974">
    <property type="entry name" value="Disease_R_plants"/>
</dbReference>
<keyword evidence="1" id="KW-1133">Transmembrane helix</keyword>
<dbReference type="EMBL" id="JAAIUW010000005">
    <property type="protein sequence ID" value="KAF7831071.1"/>
    <property type="molecule type" value="Genomic_DNA"/>
</dbReference>
<name>A0A834U2F4_9FABA</name>
<evidence type="ECO:0000256" key="1">
    <source>
        <dbReference type="SAM" id="Phobius"/>
    </source>
</evidence>
<keyword evidence="1" id="KW-0812">Transmembrane</keyword>
<reference evidence="3" key="1">
    <citation type="submission" date="2020-09" db="EMBL/GenBank/DDBJ databases">
        <title>Genome-Enabled Discovery of Anthraquinone Biosynthesis in Senna tora.</title>
        <authorList>
            <person name="Kang S.-H."/>
            <person name="Pandey R.P."/>
            <person name="Lee C.-M."/>
            <person name="Sim J.-S."/>
            <person name="Jeong J.-T."/>
            <person name="Choi B.-S."/>
            <person name="Jung M."/>
            <person name="Ginzburg D."/>
            <person name="Zhao K."/>
            <person name="Won S.Y."/>
            <person name="Oh T.-J."/>
            <person name="Yu Y."/>
            <person name="Kim N.-H."/>
            <person name="Lee O.R."/>
            <person name="Lee T.-H."/>
            <person name="Bashyal P."/>
            <person name="Kim T.-S."/>
            <person name="Lee W.-H."/>
            <person name="Kawkins C."/>
            <person name="Kim C.-K."/>
            <person name="Kim J.S."/>
            <person name="Ahn B.O."/>
            <person name="Rhee S.Y."/>
            <person name="Sohng J.K."/>
        </authorList>
    </citation>
    <scope>NUCLEOTIDE SEQUENCE</scope>
    <source>
        <tissue evidence="3">Leaf</tissue>
    </source>
</reference>
<evidence type="ECO:0000313" key="3">
    <source>
        <dbReference type="EMBL" id="KAF7831071.1"/>
    </source>
</evidence>
<sequence length="565" mass="62965">MAKTRLIEPPIRYGNKKFRIYTITPTTTATTATADQALPKQVKADRRVSQFLQGRRPHLEGTTLLFFFLLLYEEKEAVNKIVEEALIILFRKYIRVPSENLVGIDSRVKEIEKALDIGSDDDVVRVVGICGMAGIGKTTLASLVYSKIFHLFESCCFLDINLSSEFTKDLVCLQKQLLHATLKQKYLDIQTNEALTLFCRIAFRCDYPARDFEEVTYSVLEYAKGLPLAIQSLASFLLERSVSKCGHKTESVSKWKSALAEPQKFHHLSIGKMLIQPNNEFIYISCLVYLTPSCTQKCCIYPVLEIGIVLAKVIDEIVEEALSILLRKYIRIPGDNLVGIDSRVKEIEKALDIGSDDVVRVVGICGMAGIGKTTLASLVYTNIFHLFEASCFLNILGSSEVSVTSNLICLQKQLLRATSRQQEDLEIGTTLPRLRSIDLSGSKNLIKTPNFKGLPKLERLSFEGCIKLLELDPSIASLPKLTFLNLRNCTSLVNIPNTLFALTSLQTLNLAGCSKLAECLNFHSVWSSVEVKSKLLFIALAALFVMTVGNYSQTMSLFILAILSS</sequence>
<dbReference type="InterPro" id="IPR027417">
    <property type="entry name" value="P-loop_NTPase"/>
</dbReference>
<keyword evidence="1" id="KW-0472">Membrane</keyword>
<dbReference type="GO" id="GO:0043531">
    <property type="term" value="F:ADP binding"/>
    <property type="evidence" value="ECO:0007669"/>
    <property type="project" value="InterPro"/>
</dbReference>
<keyword evidence="4" id="KW-1185">Reference proteome</keyword>
<dbReference type="SUPFAM" id="SSF52058">
    <property type="entry name" value="L domain-like"/>
    <property type="match status" value="1"/>
</dbReference>
<feature type="transmembrane region" description="Helical" evidence="1">
    <location>
        <begin position="535"/>
        <end position="563"/>
    </location>
</feature>
<comment type="caution">
    <text evidence="3">The sequence shown here is derived from an EMBL/GenBank/DDBJ whole genome shotgun (WGS) entry which is preliminary data.</text>
</comment>
<dbReference type="PANTHER" id="PTHR11017:SF570">
    <property type="entry name" value="DISEASE RESISTANCE PROTEIN (TIR-NBS CLASS)-RELATED"/>
    <property type="match status" value="1"/>
</dbReference>
<dbReference type="AlphaFoldDB" id="A0A834U2F4"/>
<proteinExistence type="predicted"/>
<dbReference type="GO" id="GO:0006952">
    <property type="term" value="P:defense response"/>
    <property type="evidence" value="ECO:0007669"/>
    <property type="project" value="InterPro"/>
</dbReference>
<dbReference type="Gene3D" id="3.80.10.10">
    <property type="entry name" value="Ribonuclease Inhibitor"/>
    <property type="match status" value="1"/>
</dbReference>
<dbReference type="PRINTS" id="PR00364">
    <property type="entry name" value="DISEASERSIST"/>
</dbReference>
<dbReference type="PANTHER" id="PTHR11017">
    <property type="entry name" value="LEUCINE-RICH REPEAT-CONTAINING PROTEIN"/>
    <property type="match status" value="1"/>
</dbReference>
<evidence type="ECO:0000313" key="4">
    <source>
        <dbReference type="Proteomes" id="UP000634136"/>
    </source>
</evidence>
<dbReference type="Proteomes" id="UP000634136">
    <property type="component" value="Unassembled WGS sequence"/>
</dbReference>
<dbReference type="Gene3D" id="3.40.50.300">
    <property type="entry name" value="P-loop containing nucleotide triphosphate hydrolases"/>
    <property type="match status" value="2"/>
</dbReference>
<accession>A0A834U2F4</accession>
<organism evidence="3 4">
    <name type="scientific">Senna tora</name>
    <dbReference type="NCBI Taxonomy" id="362788"/>
    <lineage>
        <taxon>Eukaryota</taxon>
        <taxon>Viridiplantae</taxon>
        <taxon>Streptophyta</taxon>
        <taxon>Embryophyta</taxon>
        <taxon>Tracheophyta</taxon>
        <taxon>Spermatophyta</taxon>
        <taxon>Magnoliopsida</taxon>
        <taxon>eudicotyledons</taxon>
        <taxon>Gunneridae</taxon>
        <taxon>Pentapetalae</taxon>
        <taxon>rosids</taxon>
        <taxon>fabids</taxon>
        <taxon>Fabales</taxon>
        <taxon>Fabaceae</taxon>
        <taxon>Caesalpinioideae</taxon>
        <taxon>Cassia clade</taxon>
        <taxon>Senna</taxon>
    </lineage>
</organism>
<dbReference type="SUPFAM" id="SSF52540">
    <property type="entry name" value="P-loop containing nucleoside triphosphate hydrolases"/>
    <property type="match status" value="2"/>
</dbReference>
<protein>
    <submittedName>
        <fullName evidence="3">TMV resistance protein N</fullName>
    </submittedName>
</protein>
<dbReference type="OrthoDB" id="1428079at2759"/>
<dbReference type="InterPro" id="IPR032675">
    <property type="entry name" value="LRR_dom_sf"/>
</dbReference>
<dbReference type="InterPro" id="IPR002182">
    <property type="entry name" value="NB-ARC"/>
</dbReference>
<evidence type="ECO:0000259" key="2">
    <source>
        <dbReference type="Pfam" id="PF00931"/>
    </source>
</evidence>
<feature type="domain" description="NB-ARC" evidence="2">
    <location>
        <begin position="343"/>
        <end position="426"/>
    </location>
</feature>
<gene>
    <name evidence="3" type="ORF">G2W53_013404</name>
</gene>
<dbReference type="Pfam" id="PF00931">
    <property type="entry name" value="NB-ARC"/>
    <property type="match status" value="2"/>
</dbReference>
<feature type="domain" description="NB-ARC" evidence="2">
    <location>
        <begin position="108"/>
        <end position="171"/>
    </location>
</feature>